<gene>
    <name evidence="1" type="ORF">G5714_022016</name>
</gene>
<protein>
    <submittedName>
        <fullName evidence="1">Uncharacterized protein</fullName>
    </submittedName>
</protein>
<reference evidence="1 2" key="1">
    <citation type="submission" date="2020-04" db="EMBL/GenBank/DDBJ databases">
        <title>Chromosome-level genome assembly of a cyprinid fish Onychostoma macrolepis by integration of Nanopore Sequencing, Bionano and Hi-C technology.</title>
        <authorList>
            <person name="Wang D."/>
        </authorList>
    </citation>
    <scope>NUCLEOTIDE SEQUENCE [LARGE SCALE GENOMIC DNA]</scope>
    <source>
        <strain evidence="1">SWU-2019</strain>
        <tissue evidence="1">Muscle</tissue>
    </source>
</reference>
<evidence type="ECO:0000313" key="2">
    <source>
        <dbReference type="Proteomes" id="UP000579812"/>
    </source>
</evidence>
<dbReference type="EMBL" id="JAAMOB010000022">
    <property type="protein sequence ID" value="KAF4098008.1"/>
    <property type="molecule type" value="Genomic_DNA"/>
</dbReference>
<accession>A0A7J6BSR6</accession>
<proteinExistence type="predicted"/>
<comment type="caution">
    <text evidence="1">The sequence shown here is derived from an EMBL/GenBank/DDBJ whole genome shotgun (WGS) entry which is preliminary data.</text>
</comment>
<dbReference type="AlphaFoldDB" id="A0A7J6BSR6"/>
<sequence>MEDFEREEERLKDKQAFESLFQKKVLSKLVDIHMEVRRLGRSEPPLSSAHIEQLETMEDFEREEECLKDKQAFESLALYQPVDGKIEHEGEEAETASGDD</sequence>
<organism evidence="1 2">
    <name type="scientific">Onychostoma macrolepis</name>
    <dbReference type="NCBI Taxonomy" id="369639"/>
    <lineage>
        <taxon>Eukaryota</taxon>
        <taxon>Metazoa</taxon>
        <taxon>Chordata</taxon>
        <taxon>Craniata</taxon>
        <taxon>Vertebrata</taxon>
        <taxon>Euteleostomi</taxon>
        <taxon>Actinopterygii</taxon>
        <taxon>Neopterygii</taxon>
        <taxon>Teleostei</taxon>
        <taxon>Ostariophysi</taxon>
        <taxon>Cypriniformes</taxon>
        <taxon>Cyprinidae</taxon>
        <taxon>Acrossocheilinae</taxon>
        <taxon>Onychostoma</taxon>
    </lineage>
</organism>
<keyword evidence="2" id="KW-1185">Reference proteome</keyword>
<dbReference type="Proteomes" id="UP000579812">
    <property type="component" value="Unassembled WGS sequence"/>
</dbReference>
<name>A0A7J6BSR6_9TELE</name>
<evidence type="ECO:0000313" key="1">
    <source>
        <dbReference type="EMBL" id="KAF4098008.1"/>
    </source>
</evidence>